<dbReference type="EMBL" id="CP027860">
    <property type="protein sequence ID" value="AVP97196.1"/>
    <property type="molecule type" value="Genomic_DNA"/>
</dbReference>
<gene>
    <name evidence="1" type="ORF">C7S18_08305</name>
</gene>
<dbReference type="KEGG" id="xba:C7S18_08305"/>
<evidence type="ECO:0000313" key="2">
    <source>
        <dbReference type="Proteomes" id="UP000241074"/>
    </source>
</evidence>
<protein>
    <submittedName>
        <fullName evidence="1">Uncharacterized protein</fullName>
    </submittedName>
</protein>
<dbReference type="AlphaFoldDB" id="A0A2P1PQS0"/>
<dbReference type="Proteomes" id="UP000241074">
    <property type="component" value="Chromosome"/>
</dbReference>
<sequence>MQICSENLAVRGLPSLWGAHLVGRLETDITGLNRGLTFAPNESPFKFLSNPAPYPPKGVPKVFERVVLDGHWPDAPMYSDPNEPENRFNLLKRVELHLPGSADWLCKDLKRPAQELPHDERAIQTAIHDQLARIGLTRLHPSATLFLNEHAFRGRPELLEAMLKRPGYALSCSPSPGQATLVTLLFQEWICFDRARPMTQVYQDLSVRAWTRIFRSKHLRRDRRLYRSGLRAIRSILYFIATARPLTPAKPWTAPAHALQPFCPIIAASPAATAAEALLNNLFWEDAEWRLDRMQSGSNRRISAPPKPAGLEAEQASDQIVQSFLGGLTRISTLAKEGYHD</sequence>
<reference evidence="1 2" key="1">
    <citation type="submission" date="2018-03" db="EMBL/GenBank/DDBJ databases">
        <title>Ahniella affigens gen. nov., sp. nov., a gammaproteobacterium isolated from sandy soil near a stream.</title>
        <authorList>
            <person name="Ko Y."/>
            <person name="Kim J.-H."/>
        </authorList>
    </citation>
    <scope>NUCLEOTIDE SEQUENCE [LARGE SCALE GENOMIC DNA]</scope>
    <source>
        <strain evidence="1 2">D13</strain>
    </source>
</reference>
<keyword evidence="2" id="KW-1185">Reference proteome</keyword>
<proteinExistence type="predicted"/>
<organism evidence="1 2">
    <name type="scientific">Ahniella affigens</name>
    <dbReference type="NCBI Taxonomy" id="2021234"/>
    <lineage>
        <taxon>Bacteria</taxon>
        <taxon>Pseudomonadati</taxon>
        <taxon>Pseudomonadota</taxon>
        <taxon>Gammaproteobacteria</taxon>
        <taxon>Lysobacterales</taxon>
        <taxon>Rhodanobacteraceae</taxon>
        <taxon>Ahniella</taxon>
    </lineage>
</organism>
<accession>A0A2P1PQS0</accession>
<evidence type="ECO:0000313" key="1">
    <source>
        <dbReference type="EMBL" id="AVP97196.1"/>
    </source>
</evidence>
<reference evidence="1 2" key="2">
    <citation type="submission" date="2018-03" db="EMBL/GenBank/DDBJ databases">
        <authorList>
            <person name="Keele B.F."/>
        </authorList>
    </citation>
    <scope>NUCLEOTIDE SEQUENCE [LARGE SCALE GENOMIC DNA]</scope>
    <source>
        <strain evidence="1 2">D13</strain>
    </source>
</reference>
<name>A0A2P1PQS0_9GAMM</name>